<evidence type="ECO:0000313" key="3">
    <source>
        <dbReference type="Proteomes" id="UP000736787"/>
    </source>
</evidence>
<dbReference type="AlphaFoldDB" id="A0A8T1DEE5"/>
<dbReference type="EMBL" id="RCMK01000278">
    <property type="protein sequence ID" value="KAG2939126.1"/>
    <property type="molecule type" value="Genomic_DNA"/>
</dbReference>
<evidence type="ECO:0000313" key="2">
    <source>
        <dbReference type="EMBL" id="KAG2939126.1"/>
    </source>
</evidence>
<feature type="compositionally biased region" description="Polar residues" evidence="1">
    <location>
        <begin position="43"/>
        <end position="53"/>
    </location>
</feature>
<gene>
    <name evidence="2" type="ORF">PC117_g11042</name>
</gene>
<feature type="region of interest" description="Disordered" evidence="1">
    <location>
        <begin position="1"/>
        <end position="53"/>
    </location>
</feature>
<proteinExistence type="predicted"/>
<accession>A0A8T1DEE5</accession>
<dbReference type="Proteomes" id="UP000736787">
    <property type="component" value="Unassembled WGS sequence"/>
</dbReference>
<protein>
    <submittedName>
        <fullName evidence="2">Uncharacterized protein</fullName>
    </submittedName>
</protein>
<comment type="caution">
    <text evidence="2">The sequence shown here is derived from an EMBL/GenBank/DDBJ whole genome shotgun (WGS) entry which is preliminary data.</text>
</comment>
<evidence type="ECO:0000256" key="1">
    <source>
        <dbReference type="SAM" id="MobiDB-lite"/>
    </source>
</evidence>
<sequence length="53" mass="6128">MRGLPVEPQQRTNHRHHRQQMQQQLVDEESPGPKRNDAANPERAQQMSSPDQG</sequence>
<reference evidence="2" key="1">
    <citation type="submission" date="2018-10" db="EMBL/GenBank/DDBJ databases">
        <title>Effector identification in a new, highly contiguous assembly of the strawberry crown rot pathogen Phytophthora cactorum.</title>
        <authorList>
            <person name="Armitage A.D."/>
            <person name="Nellist C.F."/>
            <person name="Bates H."/>
            <person name="Vickerstaff R.J."/>
            <person name="Harrison R.J."/>
        </authorList>
    </citation>
    <scope>NUCLEOTIDE SEQUENCE</scope>
    <source>
        <strain evidence="2">4040</strain>
    </source>
</reference>
<name>A0A8T1DEE5_9STRA</name>
<organism evidence="2 3">
    <name type="scientific">Phytophthora cactorum</name>
    <dbReference type="NCBI Taxonomy" id="29920"/>
    <lineage>
        <taxon>Eukaryota</taxon>
        <taxon>Sar</taxon>
        <taxon>Stramenopiles</taxon>
        <taxon>Oomycota</taxon>
        <taxon>Peronosporomycetes</taxon>
        <taxon>Peronosporales</taxon>
        <taxon>Peronosporaceae</taxon>
        <taxon>Phytophthora</taxon>
    </lineage>
</organism>